<feature type="region of interest" description="Disordered" evidence="1">
    <location>
        <begin position="384"/>
        <end position="556"/>
    </location>
</feature>
<feature type="region of interest" description="Disordered" evidence="1">
    <location>
        <begin position="1"/>
        <end position="62"/>
    </location>
</feature>
<dbReference type="OrthoDB" id="5430111at2759"/>
<feature type="compositionally biased region" description="Low complexity" evidence="1">
    <location>
        <begin position="188"/>
        <end position="212"/>
    </location>
</feature>
<accession>R7YGN3</accession>
<dbReference type="EMBL" id="JH767554">
    <property type="protein sequence ID" value="EON60969.1"/>
    <property type="molecule type" value="Genomic_DNA"/>
</dbReference>
<feature type="region of interest" description="Disordered" evidence="1">
    <location>
        <begin position="106"/>
        <end position="146"/>
    </location>
</feature>
<feature type="compositionally biased region" description="Polar residues" evidence="1">
    <location>
        <begin position="628"/>
        <end position="643"/>
    </location>
</feature>
<reference evidence="3" key="1">
    <citation type="submission" date="2012-06" db="EMBL/GenBank/DDBJ databases">
        <title>The genome sequence of Coniosporium apollinis CBS 100218.</title>
        <authorList>
            <consortium name="The Broad Institute Genome Sequencing Platform"/>
            <person name="Cuomo C."/>
            <person name="Gorbushina A."/>
            <person name="Noack S."/>
            <person name="Walker B."/>
            <person name="Young S.K."/>
            <person name="Zeng Q."/>
            <person name="Gargeya S."/>
            <person name="Fitzgerald M."/>
            <person name="Haas B."/>
            <person name="Abouelleil A."/>
            <person name="Alvarado L."/>
            <person name="Arachchi H.M."/>
            <person name="Berlin A.M."/>
            <person name="Chapman S.B."/>
            <person name="Goldberg J."/>
            <person name="Griggs A."/>
            <person name="Gujja S."/>
            <person name="Hansen M."/>
            <person name="Howarth C."/>
            <person name="Imamovic A."/>
            <person name="Larimer J."/>
            <person name="McCowan C."/>
            <person name="Montmayeur A."/>
            <person name="Murphy C."/>
            <person name="Neiman D."/>
            <person name="Pearson M."/>
            <person name="Priest M."/>
            <person name="Roberts A."/>
            <person name="Saif S."/>
            <person name="Shea T."/>
            <person name="Sisk P."/>
            <person name="Sykes S."/>
            <person name="Wortman J."/>
            <person name="Nusbaum C."/>
            <person name="Birren B."/>
        </authorList>
    </citation>
    <scope>NUCLEOTIDE SEQUENCE [LARGE SCALE GENOMIC DNA]</scope>
    <source>
        <strain evidence="3">CBS 100218</strain>
    </source>
</reference>
<feature type="compositionally biased region" description="Polar residues" evidence="1">
    <location>
        <begin position="411"/>
        <end position="426"/>
    </location>
</feature>
<dbReference type="AlphaFoldDB" id="R7YGN3"/>
<dbReference type="eggNOG" id="ENOG502SZ83">
    <property type="taxonomic scope" value="Eukaryota"/>
</dbReference>
<dbReference type="HOGENOM" id="CLU_404387_0_0_1"/>
<sequence length="680" mass="74148">MASSELAIRSTKHRAASRLTASQSSKRRHPGILAGIDEHNVIEVSDEDEAAPDNPTSSFHHHTTRASVYGRADALYDMKYHPMDDVMRPSQAAKRRKLTDVIEASSEEEDFVAQSSSSDYNGVDSRRRFGTQREPTSSRHSARTASKPLVNYDVRIHPQDNILADLGVPGFPRHWKRATVSAEDEVSTSRNKSKSCSSNSTARTSSSASNPSTKHKPSQGRKGTKDDRALQNSPHAIKRYAEPLGVWTLEPGERYFRHDVDSWFEDPSTRVDFTGDSEADFHILPMRRYRTNNPPGEVLDDEQAVLIHSSPHNEADSDAALLTLEDEEAGREYLVMEDQHVATYATSCSDGSGGSIEKDGREHSAEGNVTMPELVYEQSTKGDDLGAASTAQQPFTPGDSAGGDAIVVPSSRDTPTPESSLGSGSRNEQNEEQDDDQDEEQYDEQEPPVDGGDNHDDGPLTNAFILPLPTRYRSQRKSTSFNIHVDDEEAPRPSQSLLAPAATEDFDKENVDAQSESRSDSEPEDGHVAVRIDETSLAGDGTFHQSLDAETAEGQANDDMETGCQCCATNTLHVDQAPSDSSPSRDLHRSPDPITVQTIEHERDAIVQESDASQSSTQQSPPPASDSNNTATHTLSPPSTVPGTQRAAGTRFVEEVVEKARNIQDCGSAPSSDSYEHTAI</sequence>
<feature type="region of interest" description="Disordered" evidence="1">
    <location>
        <begin position="180"/>
        <end position="237"/>
    </location>
</feature>
<name>R7YGN3_CONA1</name>
<feature type="compositionally biased region" description="Low complexity" evidence="1">
    <location>
        <begin position="610"/>
        <end position="619"/>
    </location>
</feature>
<gene>
    <name evidence="2" type="ORF">W97_00179</name>
</gene>
<organism evidence="2 3">
    <name type="scientific">Coniosporium apollinis (strain CBS 100218)</name>
    <name type="common">Rock-inhabiting black yeast</name>
    <dbReference type="NCBI Taxonomy" id="1168221"/>
    <lineage>
        <taxon>Eukaryota</taxon>
        <taxon>Fungi</taxon>
        <taxon>Dikarya</taxon>
        <taxon>Ascomycota</taxon>
        <taxon>Pezizomycotina</taxon>
        <taxon>Dothideomycetes</taxon>
        <taxon>Dothideomycetes incertae sedis</taxon>
        <taxon>Coniosporium</taxon>
    </lineage>
</organism>
<protein>
    <submittedName>
        <fullName evidence="2">Uncharacterized protein</fullName>
    </submittedName>
</protein>
<proteinExistence type="predicted"/>
<evidence type="ECO:0000256" key="1">
    <source>
        <dbReference type="SAM" id="MobiDB-lite"/>
    </source>
</evidence>
<feature type="region of interest" description="Disordered" evidence="1">
    <location>
        <begin position="575"/>
        <end position="653"/>
    </location>
</feature>
<keyword evidence="3" id="KW-1185">Reference proteome</keyword>
<feature type="region of interest" description="Disordered" evidence="1">
    <location>
        <begin position="661"/>
        <end position="680"/>
    </location>
</feature>
<dbReference type="GeneID" id="19897490"/>
<feature type="compositionally biased region" description="Acidic residues" evidence="1">
    <location>
        <begin position="430"/>
        <end position="447"/>
    </location>
</feature>
<evidence type="ECO:0000313" key="3">
    <source>
        <dbReference type="Proteomes" id="UP000016924"/>
    </source>
</evidence>
<evidence type="ECO:0000313" key="2">
    <source>
        <dbReference type="EMBL" id="EON60969.1"/>
    </source>
</evidence>
<dbReference type="RefSeq" id="XP_007776286.1">
    <property type="nucleotide sequence ID" value="XM_007778096.1"/>
</dbReference>
<dbReference type="Proteomes" id="UP000016924">
    <property type="component" value="Unassembled WGS sequence"/>
</dbReference>
<feature type="compositionally biased region" description="Basic and acidic residues" evidence="1">
    <location>
        <begin position="508"/>
        <end position="534"/>
    </location>
</feature>